<keyword evidence="3" id="KW-0285">Flavoprotein</keyword>
<evidence type="ECO:0000313" key="8">
    <source>
        <dbReference type="EMBL" id="PWK61706.1"/>
    </source>
</evidence>
<evidence type="ECO:0000259" key="7">
    <source>
        <dbReference type="Pfam" id="PF05199"/>
    </source>
</evidence>
<dbReference type="InterPro" id="IPR051473">
    <property type="entry name" value="P2Ox-like"/>
</dbReference>
<sequence length="491" mass="52386">MSDADIIIVGSGMGGATLAAGLAPSGMRVLILERGERLADCPEARDPVAIFGRGHFRPRENWLTPEGVPFNPGNYAFVGGNSKFYGAVMLRYREADFAPIRHIGGTTPGWPFPYATLAPWYDRAEALYQVRGDAGPDPTEPAHGAPYPFGPVPHEPAIADLDRRLRAAGLHPAPLPLAVDLDRWLARSATPWDAFPDTTGGKLDAETAALALALRHPNVQLQTGVTVERLETEGGRITRLLTSAGPMTAPRVVLAAGAVMTAALLLRSADADHQRGVANGSDQVGRNFMNHNASAVLALSGRRNRSVYQKTLQINDWYLTGGPQGEPLGNVQLLGRVSAPILAAQAGLPGPVAKVIADRAIDFYAMSEDLPDPESRVTVKGDAIVLDWRRSNWDAHLALVAALKQALRRAGFPVVLAKAFDRTTPSHQCGTARLGDDPTASVTNTFGRCHDHPNLWICDASLLPTSAAVNPSLTIAALALRQADRIAQEAT</sequence>
<dbReference type="Pfam" id="PF05199">
    <property type="entry name" value="GMC_oxred_C"/>
    <property type="match status" value="1"/>
</dbReference>
<protein>
    <submittedName>
        <fullName evidence="8">Choline dehydrogenase-like flavoprotein</fullName>
    </submittedName>
</protein>
<dbReference type="SUPFAM" id="SSF51905">
    <property type="entry name" value="FAD/NAD(P)-binding domain"/>
    <property type="match status" value="1"/>
</dbReference>
<gene>
    <name evidence="8" type="ORF">C7455_102398</name>
</gene>
<keyword evidence="4" id="KW-0274">FAD</keyword>
<dbReference type="OrthoDB" id="9798604at2"/>
<evidence type="ECO:0000256" key="4">
    <source>
        <dbReference type="ARBA" id="ARBA00022827"/>
    </source>
</evidence>
<dbReference type="GO" id="GO:0016614">
    <property type="term" value="F:oxidoreductase activity, acting on CH-OH group of donors"/>
    <property type="evidence" value="ECO:0007669"/>
    <property type="project" value="InterPro"/>
</dbReference>
<reference evidence="8 9" key="1">
    <citation type="submission" date="2018-05" db="EMBL/GenBank/DDBJ databases">
        <title>Genomic Encyclopedia of Type Strains, Phase IV (KMG-IV): sequencing the most valuable type-strain genomes for metagenomic binning, comparative biology and taxonomic classification.</title>
        <authorList>
            <person name="Goeker M."/>
        </authorList>
    </citation>
    <scope>NUCLEOTIDE SEQUENCE [LARGE SCALE GENOMIC DNA]</scope>
    <source>
        <strain evidence="8 9">DSM 16097</strain>
    </source>
</reference>
<dbReference type="PANTHER" id="PTHR42784">
    <property type="entry name" value="PYRANOSE 2-OXIDASE"/>
    <property type="match status" value="1"/>
</dbReference>
<dbReference type="RefSeq" id="WP_109666772.1">
    <property type="nucleotide sequence ID" value="NZ_QGGW01000002.1"/>
</dbReference>
<comment type="cofactor">
    <cofactor evidence="1">
        <name>FAD</name>
        <dbReference type="ChEBI" id="CHEBI:57692"/>
    </cofactor>
</comment>
<evidence type="ECO:0000256" key="3">
    <source>
        <dbReference type="ARBA" id="ARBA00022630"/>
    </source>
</evidence>
<accession>A0A316GMF6</accession>
<dbReference type="Pfam" id="PF01266">
    <property type="entry name" value="DAO"/>
    <property type="match status" value="1"/>
</dbReference>
<feature type="domain" description="Glucose-methanol-choline oxidoreductase C-terminal" evidence="7">
    <location>
        <begin position="423"/>
        <end position="479"/>
    </location>
</feature>
<comment type="similarity">
    <text evidence="2">Belongs to the GMC oxidoreductase family.</text>
</comment>
<evidence type="ECO:0000256" key="2">
    <source>
        <dbReference type="ARBA" id="ARBA00010790"/>
    </source>
</evidence>
<dbReference type="EMBL" id="QGGW01000002">
    <property type="protein sequence ID" value="PWK61706.1"/>
    <property type="molecule type" value="Genomic_DNA"/>
</dbReference>
<keyword evidence="9" id="KW-1185">Reference proteome</keyword>
<comment type="caution">
    <text evidence="8">The sequence shown here is derived from an EMBL/GenBank/DDBJ whole genome shotgun (WGS) entry which is preliminary data.</text>
</comment>
<evidence type="ECO:0000256" key="5">
    <source>
        <dbReference type="ARBA" id="ARBA00023002"/>
    </source>
</evidence>
<dbReference type="InterPro" id="IPR006076">
    <property type="entry name" value="FAD-dep_OxRdtase"/>
</dbReference>
<organism evidence="8 9">
    <name type="scientific">Roseicyclus mahoneyensis</name>
    <dbReference type="NCBI Taxonomy" id="164332"/>
    <lineage>
        <taxon>Bacteria</taxon>
        <taxon>Pseudomonadati</taxon>
        <taxon>Pseudomonadota</taxon>
        <taxon>Alphaproteobacteria</taxon>
        <taxon>Rhodobacterales</taxon>
        <taxon>Roseobacteraceae</taxon>
        <taxon>Roseicyclus</taxon>
    </lineage>
</organism>
<proteinExistence type="inferred from homology"/>
<dbReference type="Gene3D" id="3.50.50.60">
    <property type="entry name" value="FAD/NAD(P)-binding domain"/>
    <property type="match status" value="2"/>
</dbReference>
<dbReference type="InterPro" id="IPR007867">
    <property type="entry name" value="GMC_OxRtase_C"/>
</dbReference>
<feature type="domain" description="FAD dependent oxidoreductase" evidence="6">
    <location>
        <begin position="5"/>
        <end position="265"/>
    </location>
</feature>
<dbReference type="Proteomes" id="UP000245708">
    <property type="component" value="Unassembled WGS sequence"/>
</dbReference>
<evidence type="ECO:0000259" key="6">
    <source>
        <dbReference type="Pfam" id="PF01266"/>
    </source>
</evidence>
<dbReference type="AlphaFoldDB" id="A0A316GMF6"/>
<keyword evidence="5" id="KW-0560">Oxidoreductase</keyword>
<dbReference type="PANTHER" id="PTHR42784:SF1">
    <property type="entry name" value="PYRANOSE 2-OXIDASE"/>
    <property type="match status" value="1"/>
</dbReference>
<name>A0A316GMF6_9RHOB</name>
<evidence type="ECO:0000313" key="9">
    <source>
        <dbReference type="Proteomes" id="UP000245708"/>
    </source>
</evidence>
<dbReference type="InterPro" id="IPR036188">
    <property type="entry name" value="FAD/NAD-bd_sf"/>
</dbReference>
<evidence type="ECO:0000256" key="1">
    <source>
        <dbReference type="ARBA" id="ARBA00001974"/>
    </source>
</evidence>